<keyword evidence="2" id="KW-1185">Reference proteome</keyword>
<reference evidence="2" key="1">
    <citation type="journal article" date="2022" name="Mol. Ecol. Resour.">
        <title>The genomes of chicory, endive, great burdock and yacon provide insights into Asteraceae palaeo-polyploidization history and plant inulin production.</title>
        <authorList>
            <person name="Fan W."/>
            <person name="Wang S."/>
            <person name="Wang H."/>
            <person name="Wang A."/>
            <person name="Jiang F."/>
            <person name="Liu H."/>
            <person name="Zhao H."/>
            <person name="Xu D."/>
            <person name="Zhang Y."/>
        </authorList>
    </citation>
    <scope>NUCLEOTIDE SEQUENCE [LARGE SCALE GENOMIC DNA]</scope>
    <source>
        <strain evidence="2">cv. Yunnan</strain>
    </source>
</reference>
<organism evidence="1 2">
    <name type="scientific">Smallanthus sonchifolius</name>
    <dbReference type="NCBI Taxonomy" id="185202"/>
    <lineage>
        <taxon>Eukaryota</taxon>
        <taxon>Viridiplantae</taxon>
        <taxon>Streptophyta</taxon>
        <taxon>Embryophyta</taxon>
        <taxon>Tracheophyta</taxon>
        <taxon>Spermatophyta</taxon>
        <taxon>Magnoliopsida</taxon>
        <taxon>eudicotyledons</taxon>
        <taxon>Gunneridae</taxon>
        <taxon>Pentapetalae</taxon>
        <taxon>asterids</taxon>
        <taxon>campanulids</taxon>
        <taxon>Asterales</taxon>
        <taxon>Asteraceae</taxon>
        <taxon>Asteroideae</taxon>
        <taxon>Heliantheae alliance</taxon>
        <taxon>Millerieae</taxon>
        <taxon>Smallanthus</taxon>
    </lineage>
</organism>
<sequence>MADKIFPTSKPTTNVNPSVTVTKPQIYNAARPVYRSHPHRNRRSCYCYCCLWIIFIIMLLIIISAIAAAVVFLMYRPHRPSFSVSNLQITQFNLTSSNRLTTRFNLTLAARNPNNKMIFYYDPVSVSVNSNGVDVGDGSIPAFVAAKKSTTTLKAVVRGENVDYKSDLKSLLLKIEMNAKVKVKIGRCESKKTDVRVVCNGIKAVDPSGESATAAAAVIKNYSKCEVDLRIKIWKWTL</sequence>
<protein>
    <submittedName>
        <fullName evidence="1">Uncharacterized protein</fullName>
    </submittedName>
</protein>
<name>A0ACB9EX39_9ASTR</name>
<accession>A0ACB9EX39</accession>
<comment type="caution">
    <text evidence="1">The sequence shown here is derived from an EMBL/GenBank/DDBJ whole genome shotgun (WGS) entry which is preliminary data.</text>
</comment>
<dbReference type="Proteomes" id="UP001056120">
    <property type="component" value="Linkage Group LG17"/>
</dbReference>
<evidence type="ECO:0000313" key="1">
    <source>
        <dbReference type="EMBL" id="KAI3763380.1"/>
    </source>
</evidence>
<dbReference type="EMBL" id="CM042034">
    <property type="protein sequence ID" value="KAI3763380.1"/>
    <property type="molecule type" value="Genomic_DNA"/>
</dbReference>
<proteinExistence type="predicted"/>
<gene>
    <name evidence="1" type="ORF">L1987_53837</name>
</gene>
<reference evidence="1 2" key="2">
    <citation type="journal article" date="2022" name="Mol. Ecol. Resour.">
        <title>The genomes of chicory, endive, great burdock and yacon provide insights into Asteraceae paleo-polyploidization history and plant inulin production.</title>
        <authorList>
            <person name="Fan W."/>
            <person name="Wang S."/>
            <person name="Wang H."/>
            <person name="Wang A."/>
            <person name="Jiang F."/>
            <person name="Liu H."/>
            <person name="Zhao H."/>
            <person name="Xu D."/>
            <person name="Zhang Y."/>
        </authorList>
    </citation>
    <scope>NUCLEOTIDE SEQUENCE [LARGE SCALE GENOMIC DNA]</scope>
    <source>
        <strain evidence="2">cv. Yunnan</strain>
        <tissue evidence="1">Leaves</tissue>
    </source>
</reference>
<evidence type="ECO:0000313" key="2">
    <source>
        <dbReference type="Proteomes" id="UP001056120"/>
    </source>
</evidence>